<evidence type="ECO:0000256" key="3">
    <source>
        <dbReference type="ARBA" id="ARBA00022737"/>
    </source>
</evidence>
<dbReference type="Proteomes" id="UP000307169">
    <property type="component" value="Unassembled WGS sequence"/>
</dbReference>
<keyword evidence="2 5" id="KW-0853">WD repeat</keyword>
<evidence type="ECO:0000313" key="7">
    <source>
        <dbReference type="EMBL" id="TIB99941.1"/>
    </source>
</evidence>
<dbReference type="Proteomes" id="UP000310708">
    <property type="component" value="Unassembled WGS sequence"/>
</dbReference>
<gene>
    <name evidence="8" type="ORF">E3Q01_02486</name>
    <name evidence="7" type="ORF">E3Q17_02433</name>
</gene>
<dbReference type="Pfam" id="PF00400">
    <property type="entry name" value="WD40"/>
    <property type="match status" value="3"/>
</dbReference>
<dbReference type="PANTHER" id="PTHR19865:SF0">
    <property type="entry name" value="U3 SMALL NUCLEOLAR RNA-INTERACTING PROTEIN 2"/>
    <property type="match status" value="1"/>
</dbReference>
<keyword evidence="4" id="KW-0539">Nucleus</keyword>
<evidence type="ECO:0000256" key="1">
    <source>
        <dbReference type="ARBA" id="ARBA00004123"/>
    </source>
</evidence>
<feature type="region of interest" description="Disordered" evidence="6">
    <location>
        <begin position="1"/>
        <end position="28"/>
    </location>
</feature>
<dbReference type="GO" id="GO:0034511">
    <property type="term" value="F:U3 snoRNA binding"/>
    <property type="evidence" value="ECO:0007669"/>
    <property type="project" value="InterPro"/>
</dbReference>
<dbReference type="PROSITE" id="PS50082">
    <property type="entry name" value="WD_REPEATS_2"/>
    <property type="match status" value="1"/>
</dbReference>
<dbReference type="EMBL" id="SPRX01000029">
    <property type="protein sequence ID" value="TIC64875.1"/>
    <property type="molecule type" value="Genomic_DNA"/>
</dbReference>
<accession>A0A4T0PJI2</accession>
<dbReference type="InterPro" id="IPR036322">
    <property type="entry name" value="WD40_repeat_dom_sf"/>
</dbReference>
<dbReference type="InterPro" id="IPR039241">
    <property type="entry name" value="Rrp9-like"/>
</dbReference>
<dbReference type="GO" id="GO:0032040">
    <property type="term" value="C:small-subunit processome"/>
    <property type="evidence" value="ECO:0007669"/>
    <property type="project" value="TreeGrafter"/>
</dbReference>
<protein>
    <submittedName>
        <fullName evidence="7">WD40 repeat-like protein</fullName>
    </submittedName>
</protein>
<organism evidence="7 9">
    <name type="scientific">Wallemia mellicola</name>
    <dbReference type="NCBI Taxonomy" id="1708541"/>
    <lineage>
        <taxon>Eukaryota</taxon>
        <taxon>Fungi</taxon>
        <taxon>Dikarya</taxon>
        <taxon>Basidiomycota</taxon>
        <taxon>Wallemiomycotina</taxon>
        <taxon>Wallemiomycetes</taxon>
        <taxon>Wallemiales</taxon>
        <taxon>Wallemiaceae</taxon>
        <taxon>Wallemia</taxon>
    </lineage>
</organism>
<dbReference type="EMBL" id="SPRH01000026">
    <property type="protein sequence ID" value="TIB99941.1"/>
    <property type="molecule type" value="Genomic_DNA"/>
</dbReference>
<dbReference type="InterPro" id="IPR001680">
    <property type="entry name" value="WD40_rpt"/>
</dbReference>
<reference evidence="9 10" key="1">
    <citation type="submission" date="2019-03" db="EMBL/GenBank/DDBJ databases">
        <title>Sequencing 25 genomes of Wallemia mellicola.</title>
        <authorList>
            <person name="Gostincar C."/>
        </authorList>
    </citation>
    <scope>NUCLEOTIDE SEQUENCE [LARGE SCALE GENOMIC DNA]</scope>
    <source>
        <strain evidence="7 9">EXF-1262</strain>
        <strain evidence="8 10">EXF-757</strain>
    </source>
</reference>
<sequence>MSSVESLSDKEEEEVYSSSSEEEYDDSQNKRIKLAKDYLNSIEEDDVEGTLNKDLLEKSNKVNKYLADHITLSTKSYKQKLTLTHSILTFSRNEAYFVYASKDNTVTQFNFSTKQKHRLPTRNPLCLATSPCYKWLAVGTANKTVDIYNTLTSPFSLVTTLPGFKDAVSALAFRQSTPTALFAASLDRTIKVYSFPSNPPDSPSYVETLYGHQDQIYDLSVLRADIALSVGCRDKTARYWKVVDESQLVFRGGGRSKLKDMLDGAIDFDAQGMEIDGQQQPQKSTTYVEGSLDCCTMVDDQHFLTGGDSGNISLWNTGKKKAIYTNYISHGIHQHHSETEGIINQARSITSIRSLPYSDLFASGSYDGWIRIWKLDRQLKSFDKLTEIEAKGFINSLQIIQPPRGIIDLSNEERETSKKSTDELVIVAATGQEPRMGRWTKLPSSQAKNAIVVSHTKLQS</sequence>
<dbReference type="AlphaFoldDB" id="A0A4T0PJI2"/>
<evidence type="ECO:0000256" key="6">
    <source>
        <dbReference type="SAM" id="MobiDB-lite"/>
    </source>
</evidence>
<evidence type="ECO:0000256" key="4">
    <source>
        <dbReference type="ARBA" id="ARBA00023242"/>
    </source>
</evidence>
<evidence type="ECO:0000256" key="5">
    <source>
        <dbReference type="PROSITE-ProRule" id="PRU00221"/>
    </source>
</evidence>
<comment type="caution">
    <text evidence="7">The sequence shown here is derived from an EMBL/GenBank/DDBJ whole genome shotgun (WGS) entry which is preliminary data.</text>
</comment>
<evidence type="ECO:0000313" key="9">
    <source>
        <dbReference type="Proteomes" id="UP000307169"/>
    </source>
</evidence>
<comment type="subcellular location">
    <subcellularLocation>
        <location evidence="1">Nucleus</location>
    </subcellularLocation>
</comment>
<evidence type="ECO:0000313" key="10">
    <source>
        <dbReference type="Proteomes" id="UP000310708"/>
    </source>
</evidence>
<evidence type="ECO:0000313" key="8">
    <source>
        <dbReference type="EMBL" id="TIC64875.1"/>
    </source>
</evidence>
<dbReference type="SUPFAM" id="SSF50978">
    <property type="entry name" value="WD40 repeat-like"/>
    <property type="match status" value="1"/>
</dbReference>
<dbReference type="PANTHER" id="PTHR19865">
    <property type="entry name" value="U3 SMALL NUCLEOLAR RNA INTERACTING PROTEIN 2"/>
    <property type="match status" value="1"/>
</dbReference>
<feature type="compositionally biased region" description="Acidic residues" evidence="6">
    <location>
        <begin position="10"/>
        <end position="26"/>
    </location>
</feature>
<dbReference type="SMART" id="SM00320">
    <property type="entry name" value="WD40"/>
    <property type="match status" value="6"/>
</dbReference>
<keyword evidence="3" id="KW-0677">Repeat</keyword>
<evidence type="ECO:0000256" key="2">
    <source>
        <dbReference type="ARBA" id="ARBA00022574"/>
    </source>
</evidence>
<dbReference type="InterPro" id="IPR015943">
    <property type="entry name" value="WD40/YVTN_repeat-like_dom_sf"/>
</dbReference>
<proteinExistence type="predicted"/>
<feature type="repeat" description="WD" evidence="5">
    <location>
        <begin position="342"/>
        <end position="376"/>
    </location>
</feature>
<name>A0A4T0PJI2_9BASI</name>
<dbReference type="Gene3D" id="2.130.10.10">
    <property type="entry name" value="YVTN repeat-like/Quinoprotein amine dehydrogenase"/>
    <property type="match status" value="1"/>
</dbReference>